<dbReference type="AlphaFoldDB" id="A0A0R2CYN8"/>
<dbReference type="STRING" id="1423802.FC56_GL000860"/>
<dbReference type="RefSeq" id="WP_054670556.1">
    <property type="nucleotide sequence ID" value="NZ_AYZR01000009.1"/>
</dbReference>
<dbReference type="InterPro" id="IPR029033">
    <property type="entry name" value="His_PPase_superfam"/>
</dbReference>
<proteinExistence type="predicted"/>
<keyword evidence="5" id="KW-1185">Reference proteome</keyword>
<organism evidence="4 5">
    <name type="scientific">Lentilactobacillus senioris DSM 24302 = JCM 17472</name>
    <dbReference type="NCBI Taxonomy" id="1423802"/>
    <lineage>
        <taxon>Bacteria</taxon>
        <taxon>Bacillati</taxon>
        <taxon>Bacillota</taxon>
        <taxon>Bacilli</taxon>
        <taxon>Lactobacillales</taxon>
        <taxon>Lactobacillaceae</taxon>
        <taxon>Lentilactobacillus</taxon>
    </lineage>
</organism>
<name>A0A0R2CYN8_9LACO</name>
<dbReference type="PANTHER" id="PTHR48100:SF9">
    <property type="entry name" value="PHOSPHOGLYCERATE MUTASE 2 PARALOG"/>
    <property type="match status" value="1"/>
</dbReference>
<dbReference type="CDD" id="cd07067">
    <property type="entry name" value="HP_PGM_like"/>
    <property type="match status" value="1"/>
</dbReference>
<dbReference type="Gene3D" id="3.40.50.1240">
    <property type="entry name" value="Phosphoglycerate mutase-like"/>
    <property type="match status" value="1"/>
</dbReference>
<dbReference type="GO" id="GO:0005737">
    <property type="term" value="C:cytoplasm"/>
    <property type="evidence" value="ECO:0007669"/>
    <property type="project" value="TreeGrafter"/>
</dbReference>
<protein>
    <submittedName>
        <fullName evidence="4">Phosphoglycerate mutase</fullName>
    </submittedName>
</protein>
<feature type="active site" description="Tele-phosphohistidine intermediate" evidence="1">
    <location>
        <position position="10"/>
    </location>
</feature>
<evidence type="ECO:0000256" key="1">
    <source>
        <dbReference type="PIRSR" id="PIRSR613078-1"/>
    </source>
</evidence>
<dbReference type="InterPro" id="IPR013078">
    <property type="entry name" value="His_Pase_superF_clade-1"/>
</dbReference>
<evidence type="ECO:0000256" key="3">
    <source>
        <dbReference type="PIRSR" id="PIRSR613078-3"/>
    </source>
</evidence>
<feature type="binding site" evidence="2">
    <location>
        <position position="59"/>
    </location>
    <ligand>
        <name>substrate</name>
    </ligand>
</feature>
<dbReference type="SUPFAM" id="SSF53254">
    <property type="entry name" value="Phosphoglycerate mutase-like"/>
    <property type="match status" value="1"/>
</dbReference>
<dbReference type="InterPro" id="IPR050275">
    <property type="entry name" value="PGM_Phosphatase"/>
</dbReference>
<feature type="binding site" evidence="2">
    <location>
        <begin position="9"/>
        <end position="16"/>
    </location>
    <ligand>
        <name>substrate</name>
    </ligand>
</feature>
<evidence type="ECO:0000313" key="4">
    <source>
        <dbReference type="EMBL" id="KRM93195.1"/>
    </source>
</evidence>
<dbReference type="PATRIC" id="fig|1423802.4.peg.873"/>
<accession>A0A0R2CYN8</accession>
<dbReference type="SMART" id="SM00855">
    <property type="entry name" value="PGAM"/>
    <property type="match status" value="1"/>
</dbReference>
<sequence length="218" mass="24085">MAITLYCVRHGQTYLNKYHRIQGVADSALTDQGIADAIDAGKRLSKVKFDRAYSSNSPRAIHTGKLILKENPSDLDTPIIEPAFREENFGYFEGNDNTNTWHIVGGPLGQNSFNEIIAANTIEGSKDMIAAADPYGDAETNEQFWARLQPGIDRVLADANDGDNILIATHGTLIRSMVSKWNKDINVAESTLNGSVSKFVWDNGQMTVEYFNNVSENI</sequence>
<gene>
    <name evidence="4" type="ORF">FC56_GL000860</name>
</gene>
<feature type="active site" description="Proton donor/acceptor" evidence="1">
    <location>
        <position position="86"/>
    </location>
</feature>
<evidence type="ECO:0000256" key="2">
    <source>
        <dbReference type="PIRSR" id="PIRSR613078-2"/>
    </source>
</evidence>
<comment type="caution">
    <text evidence="4">The sequence shown here is derived from an EMBL/GenBank/DDBJ whole genome shotgun (WGS) entry which is preliminary data.</text>
</comment>
<dbReference type="Pfam" id="PF00300">
    <property type="entry name" value="His_Phos_1"/>
    <property type="match status" value="1"/>
</dbReference>
<dbReference type="Proteomes" id="UP000051256">
    <property type="component" value="Unassembled WGS sequence"/>
</dbReference>
<dbReference type="GO" id="GO:0016791">
    <property type="term" value="F:phosphatase activity"/>
    <property type="evidence" value="ECO:0007669"/>
    <property type="project" value="TreeGrafter"/>
</dbReference>
<feature type="site" description="Transition state stabilizer" evidence="3">
    <location>
        <position position="170"/>
    </location>
</feature>
<reference evidence="4 5" key="1">
    <citation type="journal article" date="2015" name="Genome Announc.">
        <title>Expanding the biotechnology potential of lactobacilli through comparative genomics of 213 strains and associated genera.</title>
        <authorList>
            <person name="Sun Z."/>
            <person name="Harris H.M."/>
            <person name="McCann A."/>
            <person name="Guo C."/>
            <person name="Argimon S."/>
            <person name="Zhang W."/>
            <person name="Yang X."/>
            <person name="Jeffery I.B."/>
            <person name="Cooney J.C."/>
            <person name="Kagawa T.F."/>
            <person name="Liu W."/>
            <person name="Song Y."/>
            <person name="Salvetti E."/>
            <person name="Wrobel A."/>
            <person name="Rasinkangas P."/>
            <person name="Parkhill J."/>
            <person name="Rea M.C."/>
            <person name="O'Sullivan O."/>
            <person name="Ritari J."/>
            <person name="Douillard F.P."/>
            <person name="Paul Ross R."/>
            <person name="Yang R."/>
            <person name="Briner A.E."/>
            <person name="Felis G.E."/>
            <person name="de Vos W.M."/>
            <person name="Barrangou R."/>
            <person name="Klaenhammer T.R."/>
            <person name="Caufield P.W."/>
            <person name="Cui Y."/>
            <person name="Zhang H."/>
            <person name="O'Toole P.W."/>
        </authorList>
    </citation>
    <scope>NUCLEOTIDE SEQUENCE [LARGE SCALE GENOMIC DNA]</scope>
    <source>
        <strain evidence="4 5">DSM 24302</strain>
    </source>
</reference>
<evidence type="ECO:0000313" key="5">
    <source>
        <dbReference type="Proteomes" id="UP000051256"/>
    </source>
</evidence>
<dbReference type="PANTHER" id="PTHR48100">
    <property type="entry name" value="BROAD-SPECIFICITY PHOSPHATASE YOR283W-RELATED"/>
    <property type="match status" value="1"/>
</dbReference>
<dbReference type="EMBL" id="AYZR01000009">
    <property type="protein sequence ID" value="KRM93195.1"/>
    <property type="molecule type" value="Genomic_DNA"/>
</dbReference>